<dbReference type="GO" id="GO:0005524">
    <property type="term" value="F:ATP binding"/>
    <property type="evidence" value="ECO:0007669"/>
    <property type="project" value="InterPro"/>
</dbReference>
<feature type="region of interest" description="Disordered" evidence="2">
    <location>
        <begin position="695"/>
        <end position="719"/>
    </location>
</feature>
<dbReference type="InterPro" id="IPR001736">
    <property type="entry name" value="PLipase_D/transphosphatidylase"/>
</dbReference>
<dbReference type="GO" id="GO:0031297">
    <property type="term" value="P:replication fork processing"/>
    <property type="evidence" value="ECO:0007669"/>
    <property type="project" value="TreeGrafter"/>
</dbReference>
<dbReference type="PANTHER" id="PTHR45766">
    <property type="entry name" value="DNA ANNEALING HELICASE AND ENDONUCLEASE ZRANB3 FAMILY MEMBER"/>
    <property type="match status" value="1"/>
</dbReference>
<dbReference type="Pfam" id="PF13091">
    <property type="entry name" value="PLDc_2"/>
    <property type="match status" value="1"/>
</dbReference>
<dbReference type="SUPFAM" id="SSF52540">
    <property type="entry name" value="P-loop containing nucleoside triphosphate hydrolases"/>
    <property type="match status" value="2"/>
</dbReference>
<accession>A0A8S9TA91</accession>
<evidence type="ECO:0000313" key="6">
    <source>
        <dbReference type="EMBL" id="KAF3888552.1"/>
    </source>
</evidence>
<name>A0A8S9TA91_9CYAN</name>
<dbReference type="InterPro" id="IPR025202">
    <property type="entry name" value="PLD-like_dom"/>
</dbReference>
<keyword evidence="6" id="KW-0347">Helicase</keyword>
<feature type="domain" description="Helicase C-terminal" evidence="5">
    <location>
        <begin position="636"/>
        <end position="811"/>
    </location>
</feature>
<feature type="domain" description="Helicase ATP-binding" evidence="4">
    <location>
        <begin position="247"/>
        <end position="395"/>
    </location>
</feature>
<dbReference type="GO" id="GO:0006793">
    <property type="term" value="P:phosphorus metabolic process"/>
    <property type="evidence" value="ECO:0007669"/>
    <property type="project" value="UniProtKB-ARBA"/>
</dbReference>
<dbReference type="GO" id="GO:0006281">
    <property type="term" value="P:DNA repair"/>
    <property type="evidence" value="ECO:0007669"/>
    <property type="project" value="TreeGrafter"/>
</dbReference>
<dbReference type="SMART" id="SM00155">
    <property type="entry name" value="PLDc"/>
    <property type="match status" value="1"/>
</dbReference>
<dbReference type="PROSITE" id="PS50035">
    <property type="entry name" value="PLD"/>
    <property type="match status" value="1"/>
</dbReference>
<evidence type="ECO:0000259" key="4">
    <source>
        <dbReference type="PROSITE" id="PS51192"/>
    </source>
</evidence>
<dbReference type="GO" id="GO:0004386">
    <property type="term" value="F:helicase activity"/>
    <property type="evidence" value="ECO:0007669"/>
    <property type="project" value="UniProtKB-KW"/>
</dbReference>
<dbReference type="SMART" id="SM00490">
    <property type="entry name" value="HELICc"/>
    <property type="match status" value="1"/>
</dbReference>
<keyword evidence="7" id="KW-1185">Reference proteome</keyword>
<organism evidence="6 7">
    <name type="scientific">Tolypothrix bouteillei VB521301</name>
    <dbReference type="NCBI Taxonomy" id="1479485"/>
    <lineage>
        <taxon>Bacteria</taxon>
        <taxon>Bacillati</taxon>
        <taxon>Cyanobacteriota</taxon>
        <taxon>Cyanophyceae</taxon>
        <taxon>Nostocales</taxon>
        <taxon>Tolypothrichaceae</taxon>
        <taxon>Tolypothrix</taxon>
    </lineage>
</organism>
<evidence type="ECO:0000256" key="1">
    <source>
        <dbReference type="ARBA" id="ARBA00022801"/>
    </source>
</evidence>
<feature type="compositionally biased region" description="Low complexity" evidence="2">
    <location>
        <begin position="710"/>
        <end position="719"/>
    </location>
</feature>
<reference evidence="6" key="1">
    <citation type="journal article" date="2015" name="Genome Announc.">
        <title>Draft Genome Sequence of Tolypothrix boutellei Strain VB521301.</title>
        <authorList>
            <person name="Chandrababunaidu M.M."/>
            <person name="Singh D."/>
            <person name="Sen D."/>
            <person name="Bhan S."/>
            <person name="Das S."/>
            <person name="Gupta A."/>
            <person name="Adhikary S.P."/>
            <person name="Tripathy S."/>
        </authorList>
    </citation>
    <scope>NUCLEOTIDE SEQUENCE</scope>
    <source>
        <strain evidence="6">VB521301</strain>
    </source>
</reference>
<dbReference type="AlphaFoldDB" id="A0A8S9TA91"/>
<evidence type="ECO:0000259" key="5">
    <source>
        <dbReference type="PROSITE" id="PS51194"/>
    </source>
</evidence>
<evidence type="ECO:0000313" key="7">
    <source>
        <dbReference type="Proteomes" id="UP000029738"/>
    </source>
</evidence>
<dbReference type="Proteomes" id="UP000029738">
    <property type="component" value="Unassembled WGS sequence"/>
</dbReference>
<keyword evidence="1" id="KW-0378">Hydrolase</keyword>
<dbReference type="Gene3D" id="3.30.870.10">
    <property type="entry name" value="Endonuclease Chain A"/>
    <property type="match status" value="1"/>
</dbReference>
<dbReference type="SMART" id="SM00487">
    <property type="entry name" value="DEXDc"/>
    <property type="match status" value="1"/>
</dbReference>
<gene>
    <name evidence="6" type="ORF">DA73_0400026055</name>
</gene>
<feature type="domain" description="PLD phosphodiesterase" evidence="3">
    <location>
        <begin position="123"/>
        <end position="149"/>
    </location>
</feature>
<dbReference type="GO" id="GO:0016787">
    <property type="term" value="F:hydrolase activity"/>
    <property type="evidence" value="ECO:0007669"/>
    <property type="project" value="UniProtKB-KW"/>
</dbReference>
<protein>
    <submittedName>
        <fullName evidence="6">Helicase</fullName>
    </submittedName>
</protein>
<dbReference type="PROSITE" id="PS51192">
    <property type="entry name" value="HELICASE_ATP_BIND_1"/>
    <property type="match status" value="1"/>
</dbReference>
<reference evidence="6" key="2">
    <citation type="submission" date="2019-11" db="EMBL/GenBank/DDBJ databases">
        <title>Improved Assembly of Tolypothrix boutellei genome.</title>
        <authorList>
            <person name="Sarangi A.N."/>
            <person name="Mukherjee M."/>
            <person name="Ghosh S."/>
            <person name="Singh D."/>
            <person name="Das A."/>
            <person name="Kant S."/>
            <person name="Prusty A."/>
            <person name="Tripathy S."/>
        </authorList>
    </citation>
    <scope>NUCLEOTIDE SEQUENCE</scope>
    <source>
        <strain evidence="6">VB521301</strain>
    </source>
</reference>
<keyword evidence="6" id="KW-0067">ATP-binding</keyword>
<dbReference type="SUPFAM" id="SSF56024">
    <property type="entry name" value="Phospholipase D/nuclease"/>
    <property type="match status" value="1"/>
</dbReference>
<dbReference type="Pfam" id="PF00176">
    <property type="entry name" value="SNF2-rel_dom"/>
    <property type="match status" value="2"/>
</dbReference>
<dbReference type="InterPro" id="IPR049730">
    <property type="entry name" value="SNF2/RAD54-like_C"/>
</dbReference>
<dbReference type="Gene3D" id="3.40.50.300">
    <property type="entry name" value="P-loop containing nucleotide triphosphate hydrolases"/>
    <property type="match status" value="1"/>
</dbReference>
<evidence type="ECO:0000256" key="2">
    <source>
        <dbReference type="SAM" id="MobiDB-lite"/>
    </source>
</evidence>
<proteinExistence type="predicted"/>
<comment type="caution">
    <text evidence="6">The sequence shown here is derived from an EMBL/GenBank/DDBJ whole genome shotgun (WGS) entry which is preliminary data.</text>
</comment>
<keyword evidence="6" id="KW-0547">Nucleotide-binding</keyword>
<dbReference type="RefSeq" id="WP_038083608.1">
    <property type="nucleotide sequence ID" value="NZ_JHEG04000001.1"/>
</dbReference>
<dbReference type="Pfam" id="PF00271">
    <property type="entry name" value="Helicase_C"/>
    <property type="match status" value="1"/>
</dbReference>
<sequence length="1093" mass="127446">MPLPDYIDNKQHKLEDVLRALILDESQTNLDIATGFFRIEAWIRLEAAFNALTNLRLLIGRDPTIRPAEGDRIDLTSYFHHDVQKQLEVEKYKLKYKQQIDRLIAYLQQDHIHVRLYGAIGEGAQFLHAKAYVFDNYSIIGSSNFTPAGLSGNTELNVLNKTLVIAQDLRQNWFEKFWADKSVDREYKDKLINALNASKFGSKAYTPYQVFLKALYELFKEDTLPDTSIRTSLELASFQQEGFERAVRLLERHRGCIVADAVGLGKTYIGLRVLDHYLIKDKRPGYVPRALIVCPAQLRDLVWLKKLDEFGIKADVVSQEEISRKTFDIRRYNKHDIIVVDESHNFRNSATNRYINLQKLIGSGKRNKRVLLLTATPLNTSIYDLYHQILLLTRNTEKYYQGWGIPNLKTYFKELAKGEAEITELLFQTMVRRSRKDVIKRQLAGEEIYISGQKISFPKRQLKQFTYNFEACYQGLYARIANQIDELHLAPYNIKAFKQQKTKQENDDILRNDALIALMKSLYLKRLESSLIAFESSICKQKDFQERFFTLLQRGKLLDSKNFRKILAAETDEEDNISVNELIESLDEIDLNDYQIDELSSRIQSDLNILTSIHNQLLQIQKNVKIGQESDLKLVEFKQLLKNELKAKKVLVFSYFKDTADYLYKQLIADDEWLKEMSIDDRLLTIDKITGETAGKQREEKVKQFAPKANNQSQQEQQNSQKQEIDILICTDVLSEGQNLQDAGVLINYDLHWNPVRMIQRAGRIDRLGTNYEELLIYNCFPEEGLEALLGLVRRLQSRIAMINEKVGLDASVLGEIISEKSLEELYRLKKAMSDADKEAILEELEQVADLASLEEMRLPLLEFFQQEGEQAAEEIPLGIHSTRHFHIPEMKDGGIFLAFRAKDKHFWQFYPRINDVISLNQDLRISDKRKIFNWLKCKAEGFPLPEKLLPVKFDNSIFDILEGAICNLMAYFKKQQAGSQLKPKLNKRLQQIYHALTELKPFNEEPTYQEMRQRVLKVITTVNLRVYERDIKANWERYLENKDLHTLVSALDELFVDQDQYHEIEEEREVNPSEIIEEEDIQLVCYQWFQAE</sequence>
<dbReference type="InterPro" id="IPR027417">
    <property type="entry name" value="P-loop_NTPase"/>
</dbReference>
<dbReference type="InterPro" id="IPR038718">
    <property type="entry name" value="SNF2-like_sf"/>
</dbReference>
<dbReference type="InterPro" id="IPR014001">
    <property type="entry name" value="Helicase_ATP-bd"/>
</dbReference>
<dbReference type="EMBL" id="JHEG04000001">
    <property type="protein sequence ID" value="KAF3888552.1"/>
    <property type="molecule type" value="Genomic_DNA"/>
</dbReference>
<dbReference type="PANTHER" id="PTHR45766:SF6">
    <property type="entry name" value="SWI_SNF-RELATED MATRIX-ASSOCIATED ACTIN-DEPENDENT REGULATOR OF CHROMATIN SUBFAMILY A-LIKE PROTEIN 1"/>
    <property type="match status" value="1"/>
</dbReference>
<evidence type="ECO:0000259" key="3">
    <source>
        <dbReference type="PROSITE" id="PS50035"/>
    </source>
</evidence>
<dbReference type="InterPro" id="IPR000330">
    <property type="entry name" value="SNF2_N"/>
</dbReference>
<dbReference type="CDD" id="cd18793">
    <property type="entry name" value="SF2_C_SNF"/>
    <property type="match status" value="1"/>
</dbReference>
<dbReference type="PROSITE" id="PS51194">
    <property type="entry name" value="HELICASE_CTER"/>
    <property type="match status" value="1"/>
</dbReference>
<dbReference type="InterPro" id="IPR001650">
    <property type="entry name" value="Helicase_C-like"/>
</dbReference>
<dbReference type="Gene3D" id="3.40.50.10810">
    <property type="entry name" value="Tandem AAA-ATPase domain"/>
    <property type="match status" value="2"/>
</dbReference>